<accession>A0A931MGE5</accession>
<evidence type="ECO:0000256" key="1">
    <source>
        <dbReference type="SAM" id="MobiDB-lite"/>
    </source>
</evidence>
<dbReference type="CDD" id="cd00060">
    <property type="entry name" value="FHA"/>
    <property type="match status" value="1"/>
</dbReference>
<dbReference type="SUPFAM" id="SSF49879">
    <property type="entry name" value="SMAD/FHA domain"/>
    <property type="match status" value="1"/>
</dbReference>
<dbReference type="InterPro" id="IPR008984">
    <property type="entry name" value="SMAD_FHA_dom_sf"/>
</dbReference>
<dbReference type="InterPro" id="IPR000253">
    <property type="entry name" value="FHA_dom"/>
</dbReference>
<dbReference type="PROSITE" id="PS50006">
    <property type="entry name" value="FHA_DOMAIN"/>
    <property type="match status" value="1"/>
</dbReference>
<proteinExistence type="predicted"/>
<evidence type="ECO:0000313" key="4">
    <source>
        <dbReference type="Proteomes" id="UP000651050"/>
    </source>
</evidence>
<organism evidence="3 4">
    <name type="scientific">Caenimonas aquaedulcis</name>
    <dbReference type="NCBI Taxonomy" id="2793270"/>
    <lineage>
        <taxon>Bacteria</taxon>
        <taxon>Pseudomonadati</taxon>
        <taxon>Pseudomonadota</taxon>
        <taxon>Betaproteobacteria</taxon>
        <taxon>Burkholderiales</taxon>
        <taxon>Comamonadaceae</taxon>
        <taxon>Caenimonas</taxon>
    </lineage>
</organism>
<dbReference type="Proteomes" id="UP000651050">
    <property type="component" value="Unassembled WGS sequence"/>
</dbReference>
<dbReference type="EMBL" id="JADWYS010000001">
    <property type="protein sequence ID" value="MBG9387230.1"/>
    <property type="molecule type" value="Genomic_DNA"/>
</dbReference>
<feature type="region of interest" description="Disordered" evidence="1">
    <location>
        <begin position="126"/>
        <end position="145"/>
    </location>
</feature>
<keyword evidence="4" id="KW-1185">Reference proteome</keyword>
<dbReference type="AlphaFoldDB" id="A0A931MGE5"/>
<protein>
    <recommendedName>
        <fullName evidence="2">FHA domain-containing protein</fullName>
    </recommendedName>
</protein>
<comment type="caution">
    <text evidence="3">The sequence shown here is derived from an EMBL/GenBank/DDBJ whole genome shotgun (WGS) entry which is preliminary data.</text>
</comment>
<gene>
    <name evidence="3" type="ORF">I5803_04305</name>
</gene>
<sequence length="365" mass="39513">MAIDLRIAGPALDIVVRLEEGQPELVLGRDSDCGVVLPDPERNVSRRHLSLKLQSGELHFHVLSVVNGIEMPFGEAPPGARGVLPPGQTLKVAEYTVTASDMAQAAPEPAPHQDDADPWAVFDREEDRTGAPRAEAAEDDPFGDWGFETTFGPGGLGGGAIDAASLGPADVPSFFRGLGIDAASLGTLSEGELEAIGRLVRTLVLGVLDLHSNAVGVKKDLRAEDRTTVAVKDNNPLKTDWPNDTKLRYLFGGRAAGIGFISAERAVRELLVDLIAHNTASGAATRSAMESVLKEFAPEALKARLLGSGTKLFESTRAWDAYVRDYDQQGKDRAKWAARLLDKYFTEAYMRESLRIRRETPPRKH</sequence>
<dbReference type="Gene3D" id="2.60.200.20">
    <property type="match status" value="1"/>
</dbReference>
<reference evidence="3" key="1">
    <citation type="submission" date="2020-11" db="EMBL/GenBank/DDBJ databases">
        <title>Bacterial whole genome sequence for Caenimonas sp. DR4.4.</title>
        <authorList>
            <person name="Le V."/>
            <person name="Ko S.-R."/>
            <person name="Ahn C.-Y."/>
            <person name="Oh H.-M."/>
        </authorList>
    </citation>
    <scope>NUCLEOTIDE SEQUENCE</scope>
    <source>
        <strain evidence="3">DR4.4</strain>
    </source>
</reference>
<evidence type="ECO:0000259" key="2">
    <source>
        <dbReference type="PROSITE" id="PS50006"/>
    </source>
</evidence>
<dbReference type="Pfam" id="PF00498">
    <property type="entry name" value="FHA"/>
    <property type="match status" value="1"/>
</dbReference>
<dbReference type="Pfam" id="PF20232">
    <property type="entry name" value="T6SS_FHA_C"/>
    <property type="match status" value="1"/>
</dbReference>
<feature type="domain" description="FHA" evidence="2">
    <location>
        <begin position="25"/>
        <end position="68"/>
    </location>
</feature>
<evidence type="ECO:0000313" key="3">
    <source>
        <dbReference type="EMBL" id="MBG9387230.1"/>
    </source>
</evidence>
<name>A0A931MGE5_9BURK</name>
<dbReference type="RefSeq" id="WP_196985170.1">
    <property type="nucleotide sequence ID" value="NZ_JADWYS010000001.1"/>
</dbReference>
<dbReference type="InterPro" id="IPR046883">
    <property type="entry name" value="T6SS_FHA_C"/>
</dbReference>